<gene>
    <name evidence="1" type="ORF">KNW02_10870</name>
</gene>
<keyword evidence="2" id="KW-1185">Reference proteome</keyword>
<comment type="caution">
    <text evidence="1">The sequence shown here is derived from an EMBL/GenBank/DDBJ whole genome shotgun (WGS) entry which is preliminary data.</text>
</comment>
<dbReference type="Proteomes" id="UP001166191">
    <property type="component" value="Unassembled WGS sequence"/>
</dbReference>
<organism evidence="1 2">
    <name type="scientific">Paracoccus marinaquae</name>
    <dbReference type="NCBI Taxonomy" id="2841926"/>
    <lineage>
        <taxon>Bacteria</taxon>
        <taxon>Pseudomonadati</taxon>
        <taxon>Pseudomonadota</taxon>
        <taxon>Alphaproteobacteria</taxon>
        <taxon>Rhodobacterales</taxon>
        <taxon>Paracoccaceae</taxon>
        <taxon>Paracoccus</taxon>
    </lineage>
</organism>
<dbReference type="RefSeq" id="WP_216033297.1">
    <property type="nucleotide sequence ID" value="NZ_JAHKNG010000016.1"/>
</dbReference>
<name>A0ABS6AJ90_9RHOB</name>
<dbReference type="EMBL" id="JAHKNG010000016">
    <property type="protein sequence ID" value="MBU3030618.1"/>
    <property type="molecule type" value="Genomic_DNA"/>
</dbReference>
<proteinExistence type="predicted"/>
<protein>
    <submittedName>
        <fullName evidence="1">Uncharacterized protein</fullName>
    </submittedName>
</protein>
<reference evidence="1" key="1">
    <citation type="submission" date="2021-06" db="EMBL/GenBank/DDBJ databases">
        <title>Paracoccus bacterium XHP0099 sp. nov., isolated from the surface waters of the Yellow Sea.</title>
        <authorList>
            <person name="Xue H."/>
            <person name="Zhang D."/>
        </authorList>
    </citation>
    <scope>NUCLEOTIDE SEQUENCE</scope>
    <source>
        <strain evidence="1">XHP0099</strain>
    </source>
</reference>
<evidence type="ECO:0000313" key="1">
    <source>
        <dbReference type="EMBL" id="MBU3030618.1"/>
    </source>
</evidence>
<evidence type="ECO:0000313" key="2">
    <source>
        <dbReference type="Proteomes" id="UP001166191"/>
    </source>
</evidence>
<accession>A0ABS6AJ90</accession>
<sequence length="170" mass="19559">MSLHQPQPDSRRTFDSFLLKVGRLNYTWTNTESLLIHFIAGLAGCDKETGVIIFLTLNTSRARLDLVERLAKLPRVAAEEREAVLELAHEMSSLSRLRNRYNHCIYAFDPEGGNTRSILMRIADRKKNIRVGEMHEIDDDAIAEIDDTLKQLADLNMRFWAVARRFGYPL</sequence>